<dbReference type="InterPro" id="IPR045361">
    <property type="entry name" value="CIS_tube_prot_N"/>
</dbReference>
<name>A0A7X4RU50_9VIBR</name>
<dbReference type="RefSeq" id="WP_161154219.1">
    <property type="nucleotide sequence ID" value="NZ_WEKT01000008.1"/>
</dbReference>
<sequence length="216" mass="23896">MSDTANKLNITPNGGTVYTLQLNPSSLKHTFNIQYSNPCDDKQAAGSLAKKLSFSHYDSETLTFDALFDSTGVTESANAQIKTKIDGLKKSVYKYDGSYHEPQPVNIVWGALDFDGRLTTMSVDYTLFDTSGIPLRAKVSLGFKGYMTLKEQEAVKKANSPDLTHIIEFKSGDTLPLLCSQVYKDSSFYIDVARANNLVNTRLIKPGTKIYFPPLI</sequence>
<accession>A0A7X4RU50</accession>
<evidence type="ECO:0000313" key="2">
    <source>
        <dbReference type="EMBL" id="MZI92920.1"/>
    </source>
</evidence>
<dbReference type="Pfam" id="PF19266">
    <property type="entry name" value="CIS_tube"/>
    <property type="match status" value="1"/>
</dbReference>
<gene>
    <name evidence="2" type="ORF">F9817_06885</name>
</gene>
<organism evidence="2 3">
    <name type="scientific">Vibrio eleionomae</name>
    <dbReference type="NCBI Taxonomy" id="2653505"/>
    <lineage>
        <taxon>Bacteria</taxon>
        <taxon>Pseudomonadati</taxon>
        <taxon>Pseudomonadota</taxon>
        <taxon>Gammaproteobacteria</taxon>
        <taxon>Vibrionales</taxon>
        <taxon>Vibrionaceae</taxon>
        <taxon>Vibrio</taxon>
    </lineage>
</organism>
<dbReference type="InterPro" id="IPR036779">
    <property type="entry name" value="LysM_dom_sf"/>
</dbReference>
<dbReference type="Gene3D" id="3.10.350.10">
    <property type="entry name" value="LysM domain"/>
    <property type="match status" value="1"/>
</dbReference>
<keyword evidence="3" id="KW-1185">Reference proteome</keyword>
<proteinExistence type="predicted"/>
<dbReference type="EMBL" id="WEKT01000008">
    <property type="protein sequence ID" value="MZI92920.1"/>
    <property type="molecule type" value="Genomic_DNA"/>
</dbReference>
<reference evidence="2 3" key="1">
    <citation type="submission" date="2019-10" db="EMBL/GenBank/DDBJ databases">
        <title>Vibrio sp. nov. isolated from a shrimp pond.</title>
        <authorList>
            <person name="Gomez-Gil B."/>
            <person name="Enciso-Ibarra J."/>
            <person name="Enciso-Ibarra K."/>
            <person name="Bolan-Mejia C."/>
        </authorList>
    </citation>
    <scope>NUCLEOTIDE SEQUENCE [LARGE SCALE GENOMIC DNA]</scope>
    <source>
        <strain evidence="2 3">CAIM 722</strain>
    </source>
</reference>
<comment type="caution">
    <text evidence="2">The sequence shown here is derived from an EMBL/GenBank/DDBJ whole genome shotgun (WGS) entry which is preliminary data.</text>
</comment>
<dbReference type="PROSITE" id="PS51782">
    <property type="entry name" value="LYSM"/>
    <property type="match status" value="1"/>
</dbReference>
<feature type="domain" description="LysM" evidence="1">
    <location>
        <begin position="165"/>
        <end position="212"/>
    </location>
</feature>
<protein>
    <submittedName>
        <fullName evidence="2">Peptidoglycan-binding protein</fullName>
    </submittedName>
</protein>
<evidence type="ECO:0000259" key="1">
    <source>
        <dbReference type="PROSITE" id="PS51782"/>
    </source>
</evidence>
<dbReference type="Proteomes" id="UP000462621">
    <property type="component" value="Unassembled WGS sequence"/>
</dbReference>
<dbReference type="InterPro" id="IPR018392">
    <property type="entry name" value="LysM"/>
</dbReference>
<evidence type="ECO:0000313" key="3">
    <source>
        <dbReference type="Proteomes" id="UP000462621"/>
    </source>
</evidence>
<dbReference type="AlphaFoldDB" id="A0A7X4RU50"/>